<dbReference type="Proteomes" id="UP001626550">
    <property type="component" value="Unassembled WGS sequence"/>
</dbReference>
<feature type="signal peptide" evidence="3">
    <location>
        <begin position="1"/>
        <end position="20"/>
    </location>
</feature>
<organism evidence="4 5">
    <name type="scientific">Cichlidogyrus casuarinus</name>
    <dbReference type="NCBI Taxonomy" id="1844966"/>
    <lineage>
        <taxon>Eukaryota</taxon>
        <taxon>Metazoa</taxon>
        <taxon>Spiralia</taxon>
        <taxon>Lophotrochozoa</taxon>
        <taxon>Platyhelminthes</taxon>
        <taxon>Monogenea</taxon>
        <taxon>Monopisthocotylea</taxon>
        <taxon>Dactylogyridea</taxon>
        <taxon>Ancyrocephalidae</taxon>
        <taxon>Cichlidogyrus</taxon>
    </lineage>
</organism>
<evidence type="ECO:0000256" key="3">
    <source>
        <dbReference type="SAM" id="SignalP"/>
    </source>
</evidence>
<keyword evidence="2" id="KW-0472">Membrane</keyword>
<dbReference type="PANTHER" id="PTHR15071">
    <property type="entry name" value="MANNOSE-6-PHOSPHATE RECEPTOR FAMILY MEMBER"/>
    <property type="match status" value="1"/>
</dbReference>
<proteinExistence type="predicted"/>
<keyword evidence="1" id="KW-0325">Glycoprotein</keyword>
<feature type="transmembrane region" description="Helical" evidence="2">
    <location>
        <begin position="182"/>
        <end position="208"/>
    </location>
</feature>
<comment type="caution">
    <text evidence="4">The sequence shown here is derived from an EMBL/GenBank/DDBJ whole genome shotgun (WGS) entry which is preliminary data.</text>
</comment>
<evidence type="ECO:0000256" key="1">
    <source>
        <dbReference type="ARBA" id="ARBA00023180"/>
    </source>
</evidence>
<dbReference type="GO" id="GO:0000139">
    <property type="term" value="C:Golgi membrane"/>
    <property type="evidence" value="ECO:0007669"/>
    <property type="project" value="UniProtKB-SubCell"/>
</dbReference>
<protein>
    <recommendedName>
        <fullName evidence="6">Cation-dependent mannose-6-phosphate receptor</fullName>
    </recommendedName>
</protein>
<evidence type="ECO:0000256" key="2">
    <source>
        <dbReference type="SAM" id="Phobius"/>
    </source>
</evidence>
<dbReference type="Pfam" id="PF02157">
    <property type="entry name" value="Man-6-P_recep"/>
    <property type="match status" value="1"/>
</dbReference>
<dbReference type="EMBL" id="JBJKFK010002680">
    <property type="protein sequence ID" value="KAL3310745.1"/>
    <property type="molecule type" value="Genomic_DNA"/>
</dbReference>
<dbReference type="InterPro" id="IPR009011">
    <property type="entry name" value="Man6P_isomerase_rcpt-bd_dom_sf"/>
</dbReference>
<evidence type="ECO:0008006" key="6">
    <source>
        <dbReference type="Google" id="ProtNLM"/>
    </source>
</evidence>
<evidence type="ECO:0000313" key="4">
    <source>
        <dbReference type="EMBL" id="KAL3310745.1"/>
    </source>
</evidence>
<dbReference type="AlphaFoldDB" id="A0ABD2PTJ8"/>
<keyword evidence="2" id="KW-1133">Transmembrane helix</keyword>
<keyword evidence="2" id="KW-0812">Transmembrane</keyword>
<dbReference type="InterPro" id="IPR028927">
    <property type="entry name" value="Man-6-P_rcpt"/>
</dbReference>
<accession>A0ABD2PTJ8</accession>
<dbReference type="PANTHER" id="PTHR15071:SF0">
    <property type="entry name" value="MANNOSE 6-PHOSPHATE RECEPTOR-LIKE PROTEIN 1"/>
    <property type="match status" value="1"/>
</dbReference>
<evidence type="ECO:0000313" key="5">
    <source>
        <dbReference type="Proteomes" id="UP001626550"/>
    </source>
</evidence>
<keyword evidence="5" id="KW-1185">Reference proteome</keyword>
<name>A0ABD2PTJ8_9PLAT</name>
<dbReference type="Gene3D" id="2.70.130.10">
    <property type="entry name" value="Mannose-6-phosphate receptor binding domain"/>
    <property type="match status" value="1"/>
</dbReference>
<gene>
    <name evidence="4" type="ORF">Ciccas_010685</name>
</gene>
<dbReference type="SUPFAM" id="SSF50911">
    <property type="entry name" value="Mannose 6-phosphate receptor domain"/>
    <property type="match status" value="1"/>
</dbReference>
<feature type="chain" id="PRO_5044890969" description="Cation-dependent mannose-6-phosphate receptor" evidence="3">
    <location>
        <begin position="21"/>
        <end position="252"/>
    </location>
</feature>
<reference evidence="4 5" key="1">
    <citation type="submission" date="2024-11" db="EMBL/GenBank/DDBJ databases">
        <title>Adaptive evolution of stress response genes in parasites aligns with host niche diversity.</title>
        <authorList>
            <person name="Hahn C."/>
            <person name="Resl P."/>
        </authorList>
    </citation>
    <scope>NUCLEOTIDE SEQUENCE [LARGE SCALE GENOMIC DNA]</scope>
    <source>
        <strain evidence="4">EGGRZ-B1_66</strain>
        <tissue evidence="4">Body</tissue>
    </source>
</reference>
<keyword evidence="3" id="KW-0732">Signal</keyword>
<sequence length="252" mass="27949">MRYLVNELLLVAVAIDFVTSMGYKCSEQMDPSKFRCICTIPNLGISIDITKLGSITGEGAMSFDNVPTWGQITYNPCYTFQCLQQTPNTAAVCQYEDGGPIQELSFQSQADGTYYDNGTYAIVYRKNAYANNPEVTVQFFCDPGEPRDPTIIGATSDIIFIKWPTRFMCTGPSPTPKPPSSLSIGSIILLVTLAVVIIYLVTGVLYNYKIGGLQGARLIPNSFFWVSFGQNIVEGCKFLTNKIFRRNHYANI</sequence>